<dbReference type="EMBL" id="KN818268">
    <property type="protein sequence ID" value="KIL62608.1"/>
    <property type="molecule type" value="Genomic_DNA"/>
</dbReference>
<dbReference type="InParanoid" id="A0A0C2X1M1"/>
<dbReference type="Pfam" id="PF20152">
    <property type="entry name" value="DUF6534"/>
    <property type="match status" value="1"/>
</dbReference>
<dbReference type="AlphaFoldDB" id="A0A0C2X1M1"/>
<keyword evidence="1" id="KW-0812">Transmembrane</keyword>
<dbReference type="PANTHER" id="PTHR40465">
    <property type="entry name" value="CHROMOSOME 1, WHOLE GENOME SHOTGUN SEQUENCE"/>
    <property type="match status" value="1"/>
</dbReference>
<feature type="transmembrane region" description="Helical" evidence="1">
    <location>
        <begin position="12"/>
        <end position="38"/>
    </location>
</feature>
<feature type="transmembrane region" description="Helical" evidence="1">
    <location>
        <begin position="234"/>
        <end position="255"/>
    </location>
</feature>
<evidence type="ECO:0000313" key="4">
    <source>
        <dbReference type="Proteomes" id="UP000054549"/>
    </source>
</evidence>
<gene>
    <name evidence="3" type="ORF">M378DRAFT_165450</name>
</gene>
<evidence type="ECO:0000313" key="3">
    <source>
        <dbReference type="EMBL" id="KIL62608.1"/>
    </source>
</evidence>
<dbReference type="PANTHER" id="PTHR40465:SF1">
    <property type="entry name" value="DUF6534 DOMAIN-CONTAINING PROTEIN"/>
    <property type="match status" value="1"/>
</dbReference>
<feature type="transmembrane region" description="Helical" evidence="1">
    <location>
        <begin position="91"/>
        <end position="114"/>
    </location>
</feature>
<protein>
    <recommendedName>
        <fullName evidence="2">DUF6534 domain-containing protein</fullName>
    </recommendedName>
</protein>
<feature type="domain" description="DUF6534" evidence="2">
    <location>
        <begin position="172"/>
        <end position="258"/>
    </location>
</feature>
<keyword evidence="1" id="KW-1133">Transmembrane helix</keyword>
<keyword evidence="1" id="KW-0472">Membrane</keyword>
<sequence length="317" mass="34743">MASPAGTIAPLFAGPAFVASILNWGLLGVLCLQIYAFSTSFPNERLGIRIFVYTLLVLELCQTIFSTIWAWDVLVGGWGDPEAITHLSWSAITIPVTEGIVSIIVQTFFAWRIFVLRRRNWLFGGVAVLIVLIAFMQGLSAIVNGIRFALSLSVPELKGYRIGVSIWLAGSLGVDFLIAASMVTILVQAKTNSAFKKTETLITKLIVHTVETGVITVITATVDLALYLKFPNNFMHIVPALILGKLYSNIALANLNGRLRHRAWGSDQTAGSGTQHREIDNRHFSMPRVDKTIINIQTSITEERDGDSFKASPSPEV</sequence>
<organism evidence="3 4">
    <name type="scientific">Amanita muscaria (strain Koide BX008)</name>
    <dbReference type="NCBI Taxonomy" id="946122"/>
    <lineage>
        <taxon>Eukaryota</taxon>
        <taxon>Fungi</taxon>
        <taxon>Dikarya</taxon>
        <taxon>Basidiomycota</taxon>
        <taxon>Agaricomycotina</taxon>
        <taxon>Agaricomycetes</taxon>
        <taxon>Agaricomycetidae</taxon>
        <taxon>Agaricales</taxon>
        <taxon>Pluteineae</taxon>
        <taxon>Amanitaceae</taxon>
        <taxon>Amanita</taxon>
    </lineage>
</organism>
<name>A0A0C2X1M1_AMAMK</name>
<feature type="transmembrane region" description="Helical" evidence="1">
    <location>
        <begin position="121"/>
        <end position="146"/>
    </location>
</feature>
<feature type="transmembrane region" description="Helical" evidence="1">
    <location>
        <begin position="50"/>
        <end position="71"/>
    </location>
</feature>
<reference evidence="3 4" key="1">
    <citation type="submission" date="2014-04" db="EMBL/GenBank/DDBJ databases">
        <title>Evolutionary Origins and Diversification of the Mycorrhizal Mutualists.</title>
        <authorList>
            <consortium name="DOE Joint Genome Institute"/>
            <consortium name="Mycorrhizal Genomics Consortium"/>
            <person name="Kohler A."/>
            <person name="Kuo A."/>
            <person name="Nagy L.G."/>
            <person name="Floudas D."/>
            <person name="Copeland A."/>
            <person name="Barry K.W."/>
            <person name="Cichocki N."/>
            <person name="Veneault-Fourrey C."/>
            <person name="LaButti K."/>
            <person name="Lindquist E.A."/>
            <person name="Lipzen A."/>
            <person name="Lundell T."/>
            <person name="Morin E."/>
            <person name="Murat C."/>
            <person name="Riley R."/>
            <person name="Ohm R."/>
            <person name="Sun H."/>
            <person name="Tunlid A."/>
            <person name="Henrissat B."/>
            <person name="Grigoriev I.V."/>
            <person name="Hibbett D.S."/>
            <person name="Martin F."/>
        </authorList>
    </citation>
    <scope>NUCLEOTIDE SEQUENCE [LARGE SCALE GENOMIC DNA]</scope>
    <source>
        <strain evidence="3 4">Koide BX008</strain>
    </source>
</reference>
<evidence type="ECO:0000256" key="1">
    <source>
        <dbReference type="SAM" id="Phobius"/>
    </source>
</evidence>
<accession>A0A0C2X1M1</accession>
<keyword evidence="4" id="KW-1185">Reference proteome</keyword>
<dbReference type="InterPro" id="IPR045339">
    <property type="entry name" value="DUF6534"/>
</dbReference>
<feature type="transmembrane region" description="Helical" evidence="1">
    <location>
        <begin position="201"/>
        <end position="228"/>
    </location>
</feature>
<evidence type="ECO:0000259" key="2">
    <source>
        <dbReference type="Pfam" id="PF20152"/>
    </source>
</evidence>
<dbReference type="HOGENOM" id="CLU_046025_2_1_1"/>
<feature type="transmembrane region" description="Helical" evidence="1">
    <location>
        <begin position="166"/>
        <end position="189"/>
    </location>
</feature>
<dbReference type="OrthoDB" id="3262409at2759"/>
<dbReference type="Proteomes" id="UP000054549">
    <property type="component" value="Unassembled WGS sequence"/>
</dbReference>
<proteinExistence type="predicted"/>